<proteinExistence type="predicted"/>
<reference evidence="2 3" key="1">
    <citation type="journal article" date="2011" name="J. Gen. Appl. Microbiol.">
        <title>Draft genome sequencing of the enigmatic yeast Saitoella complicata.</title>
        <authorList>
            <person name="Nishida H."/>
            <person name="Hamamoto M."/>
            <person name="Sugiyama J."/>
        </authorList>
    </citation>
    <scope>NUCLEOTIDE SEQUENCE [LARGE SCALE GENOMIC DNA]</scope>
    <source>
        <strain evidence="2 3">NRRL Y-17804</strain>
    </source>
</reference>
<evidence type="ECO:0000313" key="2">
    <source>
        <dbReference type="EMBL" id="GAO46962.1"/>
    </source>
</evidence>
<organism evidence="2 3">
    <name type="scientific">Saitoella complicata (strain BCRC 22490 / CBS 7301 / JCM 7358 / NBRC 10748 / NRRL Y-17804)</name>
    <dbReference type="NCBI Taxonomy" id="698492"/>
    <lineage>
        <taxon>Eukaryota</taxon>
        <taxon>Fungi</taxon>
        <taxon>Dikarya</taxon>
        <taxon>Ascomycota</taxon>
        <taxon>Taphrinomycotina</taxon>
        <taxon>Taphrinomycotina incertae sedis</taxon>
        <taxon>Saitoella</taxon>
    </lineage>
</organism>
<feature type="region of interest" description="Disordered" evidence="1">
    <location>
        <begin position="79"/>
        <end position="135"/>
    </location>
</feature>
<reference evidence="2 3" key="3">
    <citation type="journal article" date="2015" name="Genome Announc.">
        <title>Draft Genome Sequence of the Archiascomycetous Yeast Saitoella complicata.</title>
        <authorList>
            <person name="Yamauchi K."/>
            <person name="Kondo S."/>
            <person name="Hamamoto M."/>
            <person name="Takahashi Y."/>
            <person name="Ogura Y."/>
            <person name="Hayashi T."/>
            <person name="Nishida H."/>
        </authorList>
    </citation>
    <scope>NUCLEOTIDE SEQUENCE [LARGE SCALE GENOMIC DNA]</scope>
    <source>
        <strain evidence="2 3">NRRL Y-17804</strain>
    </source>
</reference>
<comment type="caution">
    <text evidence="2">The sequence shown here is derived from an EMBL/GenBank/DDBJ whole genome shotgun (WGS) entry which is preliminary data.</text>
</comment>
<accession>A0A0E9NAR3</accession>
<dbReference type="EMBL" id="BACD03000006">
    <property type="protein sequence ID" value="GAO46962.1"/>
    <property type="molecule type" value="Genomic_DNA"/>
</dbReference>
<reference evidence="2 3" key="2">
    <citation type="journal article" date="2014" name="J. Gen. Appl. Microbiol.">
        <title>The early diverging ascomycetous budding yeast Saitoella complicata has three histone deacetylases belonging to the Clr6, Hos2, and Rpd3 lineages.</title>
        <authorList>
            <person name="Nishida H."/>
            <person name="Matsumoto T."/>
            <person name="Kondo S."/>
            <person name="Hamamoto M."/>
            <person name="Yoshikawa H."/>
        </authorList>
    </citation>
    <scope>NUCLEOTIDE SEQUENCE [LARGE SCALE GENOMIC DNA]</scope>
    <source>
        <strain evidence="2 3">NRRL Y-17804</strain>
    </source>
</reference>
<name>A0A0E9NAR3_SAICN</name>
<protein>
    <submittedName>
        <fullName evidence="2">Uncharacterized protein</fullName>
    </submittedName>
</protein>
<dbReference type="AlphaFoldDB" id="A0A0E9NAR3"/>
<sequence length="135" mass="15270">MVFGGVLSTNQEPTTINLSISLGVSQLTDESIESYTSLALSHRDHQLLRLPDPLPSVLPMLCNSKTTFHRFLLTRPDPMAMKVRGRKQPGKKTLRTSGASNRYTSNRSFQDDPEFDVDNDDEDDELVSTEWTKER</sequence>
<feature type="compositionally biased region" description="Polar residues" evidence="1">
    <location>
        <begin position="95"/>
        <end position="108"/>
    </location>
</feature>
<evidence type="ECO:0000256" key="1">
    <source>
        <dbReference type="SAM" id="MobiDB-lite"/>
    </source>
</evidence>
<dbReference type="Proteomes" id="UP000033140">
    <property type="component" value="Unassembled WGS sequence"/>
</dbReference>
<gene>
    <name evidence="2" type="ORF">G7K_1179-t1</name>
</gene>
<feature type="compositionally biased region" description="Acidic residues" evidence="1">
    <location>
        <begin position="111"/>
        <end position="127"/>
    </location>
</feature>
<evidence type="ECO:0000313" key="3">
    <source>
        <dbReference type="Proteomes" id="UP000033140"/>
    </source>
</evidence>
<keyword evidence="3" id="KW-1185">Reference proteome</keyword>
<feature type="compositionally biased region" description="Basic residues" evidence="1">
    <location>
        <begin position="83"/>
        <end position="94"/>
    </location>
</feature>